<evidence type="ECO:0000313" key="3">
    <source>
        <dbReference type="Proteomes" id="UP001153636"/>
    </source>
</evidence>
<feature type="non-terminal residue" evidence="2">
    <location>
        <position position="1"/>
    </location>
</feature>
<feature type="compositionally biased region" description="Polar residues" evidence="1">
    <location>
        <begin position="9"/>
        <end position="26"/>
    </location>
</feature>
<dbReference type="Proteomes" id="UP001153636">
    <property type="component" value="Chromosome 7"/>
</dbReference>
<sequence>LERRIRSLASISNREAKNTTSSSSVIEPSHIQHPVSQIHTSKIIKPPTFDGQKTWVTYRLQFKAAARANDWAEKEKAAALIVSLRGQAATVLQLLPQEEPSYSSIVQALETRYGQQD</sequence>
<dbReference type="PANTHER" id="PTHR45823:SF1">
    <property type="entry name" value="T-SNARE COILED-COIL HOMOLOGY DOMAIN-CONTAINING PROTEIN"/>
    <property type="match status" value="1"/>
</dbReference>
<protein>
    <submittedName>
        <fullName evidence="2">Uncharacterized protein</fullName>
    </submittedName>
</protein>
<name>A0A9P0D8X3_9CUCU</name>
<dbReference type="OrthoDB" id="6778980at2759"/>
<proteinExistence type="predicted"/>
<dbReference type="AlphaFoldDB" id="A0A9P0D8X3"/>
<keyword evidence="3" id="KW-1185">Reference proteome</keyword>
<organism evidence="2 3">
    <name type="scientific">Psylliodes chrysocephalus</name>
    <dbReference type="NCBI Taxonomy" id="3402493"/>
    <lineage>
        <taxon>Eukaryota</taxon>
        <taxon>Metazoa</taxon>
        <taxon>Ecdysozoa</taxon>
        <taxon>Arthropoda</taxon>
        <taxon>Hexapoda</taxon>
        <taxon>Insecta</taxon>
        <taxon>Pterygota</taxon>
        <taxon>Neoptera</taxon>
        <taxon>Endopterygota</taxon>
        <taxon>Coleoptera</taxon>
        <taxon>Polyphaga</taxon>
        <taxon>Cucujiformia</taxon>
        <taxon>Chrysomeloidea</taxon>
        <taxon>Chrysomelidae</taxon>
        <taxon>Galerucinae</taxon>
        <taxon>Alticini</taxon>
        <taxon>Psylliodes</taxon>
    </lineage>
</organism>
<dbReference type="PANTHER" id="PTHR45823">
    <property type="entry name" value="T-SNARE COILED-COIL HOMOLOGY DOMAIN-CONTAINING PROTEIN"/>
    <property type="match status" value="1"/>
</dbReference>
<dbReference type="EMBL" id="OV651819">
    <property type="protein sequence ID" value="CAH1113741.1"/>
    <property type="molecule type" value="Genomic_DNA"/>
</dbReference>
<feature type="non-terminal residue" evidence="2">
    <location>
        <position position="117"/>
    </location>
</feature>
<feature type="region of interest" description="Disordered" evidence="1">
    <location>
        <begin position="9"/>
        <end position="31"/>
    </location>
</feature>
<evidence type="ECO:0000256" key="1">
    <source>
        <dbReference type="SAM" id="MobiDB-lite"/>
    </source>
</evidence>
<accession>A0A9P0D8X3</accession>
<evidence type="ECO:0000313" key="2">
    <source>
        <dbReference type="EMBL" id="CAH1113741.1"/>
    </source>
</evidence>
<gene>
    <name evidence="2" type="ORF">PSYICH_LOCUS13129</name>
</gene>
<reference evidence="2" key="1">
    <citation type="submission" date="2022-01" db="EMBL/GenBank/DDBJ databases">
        <authorList>
            <person name="King R."/>
        </authorList>
    </citation>
    <scope>NUCLEOTIDE SEQUENCE</scope>
</reference>